<reference evidence="1 2" key="1">
    <citation type="journal article" date="2013" name="Genome Announc.">
        <title>Draft Genome Sequence of Indibacter alkaliphilus Strain LW1T, Isolated from Lonar Lake, a Haloalkaline Lake in the Buldana District of Maharashtra, India.</title>
        <authorList>
            <person name="Singh A."/>
            <person name="Kumar Jangir P."/>
            <person name="Sharma R."/>
            <person name="Singh A."/>
            <person name="Kumar Pinnaka A."/>
            <person name="Shivaji S."/>
        </authorList>
    </citation>
    <scope>NUCLEOTIDE SEQUENCE [LARGE SCALE GENOMIC DNA]</scope>
    <source>
        <strain evidence="2">CCUG 57479 / KCTC 22604 / LW1</strain>
    </source>
</reference>
<proteinExistence type="predicted"/>
<organism evidence="1 2">
    <name type="scientific">Indibacter alkaliphilus (strain CCUG 57479 / KCTC 22604 / LW1)</name>
    <dbReference type="NCBI Taxonomy" id="1189612"/>
    <lineage>
        <taxon>Bacteria</taxon>
        <taxon>Pseudomonadati</taxon>
        <taxon>Bacteroidota</taxon>
        <taxon>Cytophagia</taxon>
        <taxon>Cytophagales</taxon>
        <taxon>Cyclobacteriaceae</taxon>
    </lineage>
</organism>
<dbReference type="Proteomes" id="UP000006073">
    <property type="component" value="Unassembled WGS sequence"/>
</dbReference>
<comment type="caution">
    <text evidence="1">The sequence shown here is derived from an EMBL/GenBank/DDBJ whole genome shotgun (WGS) entry which is preliminary data.</text>
</comment>
<dbReference type="AlphaFoldDB" id="S2D8I3"/>
<dbReference type="EMBL" id="ALWO02000040">
    <property type="protein sequence ID" value="EOZ95234.1"/>
    <property type="molecule type" value="Genomic_DNA"/>
</dbReference>
<gene>
    <name evidence="1" type="ORF">A33Q_3439</name>
</gene>
<dbReference type="STRING" id="1189612.A33Q_3439"/>
<evidence type="ECO:0000313" key="1">
    <source>
        <dbReference type="EMBL" id="EOZ95234.1"/>
    </source>
</evidence>
<accession>S2D8I3</accession>
<name>S2D8I3_INDAL</name>
<sequence length="42" mass="5189">MQRFYRIMKFPLVWLEFQAEFKKKYMNPEISSTTRSVNPSKM</sequence>
<evidence type="ECO:0000313" key="2">
    <source>
        <dbReference type="Proteomes" id="UP000006073"/>
    </source>
</evidence>
<keyword evidence="2" id="KW-1185">Reference proteome</keyword>
<protein>
    <submittedName>
        <fullName evidence="1">Uncharacterized protein</fullName>
    </submittedName>
</protein>